<dbReference type="EMBL" id="QYBB01000006">
    <property type="protein sequence ID" value="RYC32589.1"/>
    <property type="molecule type" value="Genomic_DNA"/>
</dbReference>
<sequence length="348" mass="37067">MDRPAVPSRLNARARVAGLYALLVGANLGAWAWAFAAFRGHPALLATASLAYTFGLRHAFDADHIAAIDNVTRKLMDEGRRPISVGLWFSLGHSTVVVGLSLLIAASTAALQDRFDALKAMGSLIGTGVSVLFLFLIAAANVVVLLGVWRTFQSVKRGGPLVDEDVDRLLAGRGLMARVFRPVFGIVRRSWHMYPLGLLFGLGFDTATEVGLLGISASTASQGLSVWSIMIFPALFTAGMTLLDTTDSVLMVGAYGWAFAKPIRKLYYNMTITVVSVAVAVLVGAVEALGLAADRLKLEGGFWDGVGALNDNFGVLGLVIVGLFVVSWAVSVAVYRYKRYDEAEAGVA</sequence>
<evidence type="ECO:0000256" key="2">
    <source>
        <dbReference type="ARBA" id="ARBA00010892"/>
    </source>
</evidence>
<reference evidence="9 10" key="2">
    <citation type="submission" date="2019-02" db="EMBL/GenBank/DDBJ databases">
        <title>'Lichenibacterium ramalinii' gen. nov. sp. nov., 'Lichenibacterium minor' gen. nov. sp. nov.</title>
        <authorList>
            <person name="Pankratov T."/>
        </authorList>
    </citation>
    <scope>NUCLEOTIDE SEQUENCE [LARGE SCALE GENOMIC DNA]</scope>
    <source>
        <strain evidence="9 10">RmlP026</strain>
    </source>
</reference>
<feature type="transmembrane region" description="Helical" evidence="8">
    <location>
        <begin position="313"/>
        <end position="335"/>
    </location>
</feature>
<evidence type="ECO:0000256" key="5">
    <source>
        <dbReference type="ARBA" id="ARBA00022692"/>
    </source>
</evidence>
<comment type="subcellular location">
    <subcellularLocation>
        <location evidence="8">Cell membrane</location>
        <topology evidence="8">Multi-pass membrane protein</topology>
    </subcellularLocation>
    <subcellularLocation>
        <location evidence="1">Endomembrane system</location>
        <topology evidence="1">Multi-pass membrane protein</topology>
    </subcellularLocation>
</comment>
<feature type="transmembrane region" description="Helical" evidence="8">
    <location>
        <begin position="83"/>
        <end position="104"/>
    </location>
</feature>
<dbReference type="RefSeq" id="WP_129225108.1">
    <property type="nucleotide sequence ID" value="NZ_QYBB01000006.1"/>
</dbReference>
<dbReference type="PANTHER" id="PTHR31611:SF0">
    <property type="entry name" value="HIGH-AFFINITY NICKEL TRANSPORT PROTEIN NIC1"/>
    <property type="match status" value="1"/>
</dbReference>
<feature type="transmembrane region" description="Helical" evidence="8">
    <location>
        <begin position="20"/>
        <end position="38"/>
    </location>
</feature>
<evidence type="ECO:0000256" key="3">
    <source>
        <dbReference type="ARBA" id="ARBA00022448"/>
    </source>
</evidence>
<evidence type="ECO:0000256" key="1">
    <source>
        <dbReference type="ARBA" id="ARBA00004127"/>
    </source>
</evidence>
<gene>
    <name evidence="9" type="ORF">D3273_07580</name>
</gene>
<dbReference type="AlphaFoldDB" id="A0A4Q2U7A8"/>
<keyword evidence="5 8" id="KW-0812">Transmembrane</keyword>
<comment type="caution">
    <text evidence="9">The sequence shown here is derived from an EMBL/GenBank/DDBJ whole genome shotgun (WGS) entry which is preliminary data.</text>
</comment>
<dbReference type="NCBIfam" id="TIGR00802">
    <property type="entry name" value="nico"/>
    <property type="match status" value="1"/>
</dbReference>
<dbReference type="PANTHER" id="PTHR31611">
    <property type="entry name" value="HIGH-AFFINITY NICKEL TRANSPORT PROTEIN NIC1"/>
    <property type="match status" value="1"/>
</dbReference>
<keyword evidence="7 8" id="KW-0472">Membrane</keyword>
<feature type="transmembrane region" description="Helical" evidence="8">
    <location>
        <begin position="196"/>
        <end position="218"/>
    </location>
</feature>
<name>A0A4Q2U7A8_9HYPH</name>
<evidence type="ECO:0000256" key="7">
    <source>
        <dbReference type="ARBA" id="ARBA00023136"/>
    </source>
</evidence>
<dbReference type="InterPro" id="IPR004688">
    <property type="entry name" value="Ni/Co_transpt"/>
</dbReference>
<keyword evidence="10" id="KW-1185">Reference proteome</keyword>
<evidence type="ECO:0000313" key="10">
    <source>
        <dbReference type="Proteomes" id="UP000290759"/>
    </source>
</evidence>
<reference evidence="9 10" key="1">
    <citation type="submission" date="2018-12" db="EMBL/GenBank/DDBJ databases">
        <authorList>
            <person name="Grouzdev D.S."/>
            <person name="Krutkina M.S."/>
        </authorList>
    </citation>
    <scope>NUCLEOTIDE SEQUENCE [LARGE SCALE GENOMIC DNA]</scope>
    <source>
        <strain evidence="9 10">RmlP026</strain>
    </source>
</reference>
<accession>A0A4Q2U7A8</accession>
<comment type="similarity">
    <text evidence="2 8">Belongs to the NiCoT transporter (TC 2.A.52) family.</text>
</comment>
<feature type="transmembrane region" description="Helical" evidence="8">
    <location>
        <begin position="124"/>
        <end position="149"/>
    </location>
</feature>
<dbReference type="GO" id="GO:0012505">
    <property type="term" value="C:endomembrane system"/>
    <property type="evidence" value="ECO:0007669"/>
    <property type="project" value="UniProtKB-SubCell"/>
</dbReference>
<keyword evidence="6 8" id="KW-1133">Transmembrane helix</keyword>
<keyword evidence="3 8" id="KW-0813">Transport</keyword>
<protein>
    <recommendedName>
        <fullName evidence="8">Nickel/cobalt efflux system</fullName>
    </recommendedName>
</protein>
<dbReference type="Proteomes" id="UP000290759">
    <property type="component" value="Unassembled WGS sequence"/>
</dbReference>
<proteinExistence type="inferred from homology"/>
<evidence type="ECO:0000256" key="8">
    <source>
        <dbReference type="RuleBase" id="RU362101"/>
    </source>
</evidence>
<dbReference type="InterPro" id="IPR011541">
    <property type="entry name" value="Ni/Co_transpt_high_affinity"/>
</dbReference>
<evidence type="ECO:0000256" key="4">
    <source>
        <dbReference type="ARBA" id="ARBA00022596"/>
    </source>
</evidence>
<dbReference type="GO" id="GO:0015099">
    <property type="term" value="F:nickel cation transmembrane transporter activity"/>
    <property type="evidence" value="ECO:0007669"/>
    <property type="project" value="UniProtKB-UniRule"/>
</dbReference>
<evidence type="ECO:0000313" key="9">
    <source>
        <dbReference type="EMBL" id="RYC32589.1"/>
    </source>
</evidence>
<dbReference type="GO" id="GO:0005886">
    <property type="term" value="C:plasma membrane"/>
    <property type="evidence" value="ECO:0007669"/>
    <property type="project" value="UniProtKB-SubCell"/>
</dbReference>
<feature type="transmembrane region" description="Helical" evidence="8">
    <location>
        <begin position="266"/>
        <end position="293"/>
    </location>
</feature>
<evidence type="ECO:0000256" key="6">
    <source>
        <dbReference type="ARBA" id="ARBA00022989"/>
    </source>
</evidence>
<dbReference type="Pfam" id="PF03824">
    <property type="entry name" value="NicO"/>
    <property type="match status" value="1"/>
</dbReference>
<organism evidence="9 10">
    <name type="scientific">Lichenibacterium minor</name>
    <dbReference type="NCBI Taxonomy" id="2316528"/>
    <lineage>
        <taxon>Bacteria</taxon>
        <taxon>Pseudomonadati</taxon>
        <taxon>Pseudomonadota</taxon>
        <taxon>Alphaproteobacteria</taxon>
        <taxon>Hyphomicrobiales</taxon>
        <taxon>Lichenihabitantaceae</taxon>
        <taxon>Lichenibacterium</taxon>
    </lineage>
</organism>
<dbReference type="OrthoDB" id="9776706at2"/>
<keyword evidence="4" id="KW-0533">Nickel</keyword>